<dbReference type="Proteomes" id="UP000063063">
    <property type="component" value="Chromosome 26"/>
</dbReference>
<feature type="transmembrane region" description="Helical" evidence="5">
    <location>
        <begin position="246"/>
        <end position="266"/>
    </location>
</feature>
<feature type="transmembrane region" description="Helical" evidence="5">
    <location>
        <begin position="194"/>
        <end position="214"/>
    </location>
</feature>
<dbReference type="VEuPathDB" id="TriTrypDB:LPAL13_260023500"/>
<feature type="transmembrane region" description="Helical" evidence="5">
    <location>
        <begin position="18"/>
        <end position="36"/>
    </location>
</feature>
<proteinExistence type="predicted"/>
<evidence type="ECO:0000256" key="3">
    <source>
        <dbReference type="ARBA" id="ARBA00022989"/>
    </source>
</evidence>
<evidence type="ECO:0000259" key="6">
    <source>
        <dbReference type="Pfam" id="PF03798"/>
    </source>
</evidence>
<feature type="transmembrane region" description="Helical" evidence="5">
    <location>
        <begin position="101"/>
        <end position="121"/>
    </location>
</feature>
<evidence type="ECO:0000313" key="8">
    <source>
        <dbReference type="Proteomes" id="UP000063063"/>
    </source>
</evidence>
<feature type="transmembrane region" description="Helical" evidence="5">
    <location>
        <begin position="57"/>
        <end position="81"/>
    </location>
</feature>
<dbReference type="eggNOG" id="ENOG502S35I">
    <property type="taxonomic scope" value="Eukaryota"/>
</dbReference>
<dbReference type="VEuPathDB" id="TriTrypDB:LPMP_261890"/>
<dbReference type="AlphaFoldDB" id="A0A088SC81"/>
<evidence type="ECO:0000256" key="5">
    <source>
        <dbReference type="SAM" id="Phobius"/>
    </source>
</evidence>
<comment type="subcellular location">
    <subcellularLocation>
        <location evidence="1">Membrane</location>
        <topology evidence="1">Multi-pass membrane protein</topology>
    </subcellularLocation>
</comment>
<keyword evidence="8" id="KW-1185">Reference proteome</keyword>
<dbReference type="GO" id="GO:0016020">
    <property type="term" value="C:membrane"/>
    <property type="evidence" value="ECO:0007669"/>
    <property type="project" value="UniProtKB-SubCell"/>
</dbReference>
<accession>A0A088SC81</accession>
<keyword evidence="2 5" id="KW-0812">Transmembrane</keyword>
<keyword evidence="4 5" id="KW-0472">Membrane</keyword>
<evidence type="ECO:0000313" key="7">
    <source>
        <dbReference type="EMBL" id="AIN99301.1"/>
    </source>
</evidence>
<dbReference type="KEGG" id="lpan:LPMP_261890"/>
<sequence length="304" mass="34139">MGFASAYDTWVSPMAREAVIFGPMVCFWFLLQYVFMRVLPSRMPNWKRLTAVQQDDMIVRCCSIINGCLMSVSAVLFLSNFIKHGCVVPSNLYATVPYYRFSRVTISAYFLWDIVVCFYFNWAWVWKIHGLCSFVGSYILLFPFSESYAGYYTGCFELCNGFLHASVLLRTLSSIADRRSQWSLIQTLDKRATVCEYIFGGLYTLIRVIGGTYITGSWLYNVLSTWRSDILHGGESGYTPKLHNEVAAGIAVAALSIVQLLQYFWLGEIIKRVMDSGVGAEVKRGTVSGAADAGKLKAKGKRGS</sequence>
<gene>
    <name evidence="7" type="ORF">LPMP_261890</name>
</gene>
<dbReference type="InterPro" id="IPR006634">
    <property type="entry name" value="TLC-dom"/>
</dbReference>
<protein>
    <recommendedName>
        <fullName evidence="6">TLC domain-containing protein</fullName>
    </recommendedName>
</protein>
<name>A0A088SC81_LEIPA</name>
<dbReference type="Pfam" id="PF03798">
    <property type="entry name" value="TRAM_LAG1_CLN8"/>
    <property type="match status" value="1"/>
</dbReference>
<organism evidence="7 8">
    <name type="scientific">Leishmania panamensis</name>
    <dbReference type="NCBI Taxonomy" id="5679"/>
    <lineage>
        <taxon>Eukaryota</taxon>
        <taxon>Discoba</taxon>
        <taxon>Euglenozoa</taxon>
        <taxon>Kinetoplastea</taxon>
        <taxon>Metakinetoplastina</taxon>
        <taxon>Trypanosomatida</taxon>
        <taxon>Trypanosomatidae</taxon>
        <taxon>Leishmaniinae</taxon>
        <taxon>Leishmania</taxon>
        <taxon>Leishmania guyanensis species complex</taxon>
    </lineage>
</organism>
<dbReference type="OrthoDB" id="276006at2759"/>
<keyword evidence="3 5" id="KW-1133">Transmembrane helix</keyword>
<evidence type="ECO:0000256" key="2">
    <source>
        <dbReference type="ARBA" id="ARBA00022692"/>
    </source>
</evidence>
<evidence type="ECO:0000256" key="1">
    <source>
        <dbReference type="ARBA" id="ARBA00004141"/>
    </source>
</evidence>
<dbReference type="GeneID" id="22576092"/>
<dbReference type="EMBL" id="CP009395">
    <property type="protein sequence ID" value="AIN99301.1"/>
    <property type="molecule type" value="Genomic_DNA"/>
</dbReference>
<evidence type="ECO:0000256" key="4">
    <source>
        <dbReference type="ARBA" id="ARBA00023136"/>
    </source>
</evidence>
<reference evidence="7 8" key="1">
    <citation type="journal article" date="2015" name="Sci. Rep.">
        <title>The genome of Leishmania panamensis: insights into genomics of the L. (Viannia) subgenus.</title>
        <authorList>
            <person name="Llanes A."/>
            <person name="Restrepo C.M."/>
            <person name="Vecchio G.D."/>
            <person name="Anguizola F.J."/>
            <person name="Lleonart R."/>
        </authorList>
    </citation>
    <scope>NUCLEOTIDE SEQUENCE [LARGE SCALE GENOMIC DNA]</scope>
    <source>
        <strain evidence="7 8">MHOM/PA/94/PSC-1</strain>
    </source>
</reference>
<dbReference type="RefSeq" id="XP_010700008.1">
    <property type="nucleotide sequence ID" value="XM_010701706.1"/>
</dbReference>
<feature type="domain" description="TLC" evidence="6">
    <location>
        <begin position="57"/>
        <end position="271"/>
    </location>
</feature>